<dbReference type="EMBL" id="FBVY01000004">
    <property type="protein sequence ID" value="CUW87416.1"/>
    <property type="molecule type" value="Genomic_DNA"/>
</dbReference>
<evidence type="ECO:0000313" key="2">
    <source>
        <dbReference type="Proteomes" id="UP000191933"/>
    </source>
</evidence>
<gene>
    <name evidence="1" type="ORF">AGR2A_Cc120036</name>
</gene>
<proteinExistence type="predicted"/>
<dbReference type="Proteomes" id="UP000191933">
    <property type="component" value="Unassembled WGS sequence"/>
</dbReference>
<organism evidence="1 2">
    <name type="scientific">Agrobacterium genomosp. 2 str. CFBP 5494</name>
    <dbReference type="NCBI Taxonomy" id="1183436"/>
    <lineage>
        <taxon>Bacteria</taxon>
        <taxon>Pseudomonadati</taxon>
        <taxon>Pseudomonadota</taxon>
        <taxon>Alphaproteobacteria</taxon>
        <taxon>Hyphomicrobiales</taxon>
        <taxon>Rhizobiaceae</taxon>
        <taxon>Rhizobium/Agrobacterium group</taxon>
        <taxon>Agrobacterium</taxon>
        <taxon>Agrobacterium tumefaciens complex</taxon>
    </lineage>
</organism>
<sequence length="108" mass="12377">MEAEIREATVKHRRGIDLLRAEEVGYTVGEGSRRSEPMSAYDTLDRLPEWYVILGYCPRCRRLGQVERRDIRRVLGIRAVLSRVAECLRCTVCGSRSGNDASLRKLPR</sequence>
<evidence type="ECO:0000313" key="1">
    <source>
        <dbReference type="EMBL" id="CUW87416.1"/>
    </source>
</evidence>
<keyword evidence="2" id="KW-1185">Reference proteome</keyword>
<name>A0A9W5AYW9_9HYPH</name>
<protein>
    <recommendedName>
        <fullName evidence="3">Transposase</fullName>
    </recommendedName>
</protein>
<accession>A0A9W5AYW9</accession>
<comment type="caution">
    <text evidence="1">The sequence shown here is derived from an EMBL/GenBank/DDBJ whole genome shotgun (WGS) entry which is preliminary data.</text>
</comment>
<dbReference type="AlphaFoldDB" id="A0A9W5AYW9"/>
<evidence type="ECO:0008006" key="3">
    <source>
        <dbReference type="Google" id="ProtNLM"/>
    </source>
</evidence>
<reference evidence="1 2" key="1">
    <citation type="submission" date="2016-01" db="EMBL/GenBank/DDBJ databases">
        <authorList>
            <person name="Regsiter A."/>
            <person name="william w."/>
        </authorList>
    </citation>
    <scope>NUCLEOTIDE SEQUENCE [LARGE SCALE GENOMIC DNA]</scope>
    <source>
        <strain evidence="1 2">CFBP 5494</strain>
    </source>
</reference>